<gene>
    <name evidence="1" type="ORF">Cboi02_000576000</name>
</gene>
<reference evidence="1" key="1">
    <citation type="submission" date="2023-04" db="EMBL/GenBank/DDBJ databases">
        <title>Candida boidinii NBRC 10035.</title>
        <authorList>
            <person name="Ichikawa N."/>
            <person name="Sato H."/>
            <person name="Tonouchi N."/>
        </authorList>
    </citation>
    <scope>NUCLEOTIDE SEQUENCE</scope>
    <source>
        <strain evidence="1">NBRC 10035</strain>
    </source>
</reference>
<protein>
    <submittedName>
        <fullName evidence="1">Unnamed protein product</fullName>
    </submittedName>
</protein>
<keyword evidence="2" id="KW-1185">Reference proteome</keyword>
<evidence type="ECO:0000313" key="2">
    <source>
        <dbReference type="Proteomes" id="UP001165120"/>
    </source>
</evidence>
<dbReference type="PANTHER" id="PTHR11439">
    <property type="entry name" value="GAG-POL-RELATED RETROTRANSPOSON"/>
    <property type="match status" value="1"/>
</dbReference>
<proteinExistence type="predicted"/>
<organism evidence="1 2">
    <name type="scientific">Candida boidinii</name>
    <name type="common">Yeast</name>
    <dbReference type="NCBI Taxonomy" id="5477"/>
    <lineage>
        <taxon>Eukaryota</taxon>
        <taxon>Fungi</taxon>
        <taxon>Dikarya</taxon>
        <taxon>Ascomycota</taxon>
        <taxon>Saccharomycotina</taxon>
        <taxon>Pichiomycetes</taxon>
        <taxon>Pichiales</taxon>
        <taxon>Pichiaceae</taxon>
        <taxon>Ogataea</taxon>
        <taxon>Ogataea/Candida clade</taxon>
    </lineage>
</organism>
<dbReference type="Proteomes" id="UP001165120">
    <property type="component" value="Unassembled WGS sequence"/>
</dbReference>
<dbReference type="EMBL" id="BSXN01002999">
    <property type="protein sequence ID" value="GME78249.1"/>
    <property type="molecule type" value="Genomic_DNA"/>
</dbReference>
<comment type="caution">
    <text evidence="1">The sequence shown here is derived from an EMBL/GenBank/DDBJ whole genome shotgun (WGS) entry which is preliminary data.</text>
</comment>
<accession>A0A9W6T6R2</accession>
<dbReference type="AlphaFoldDB" id="A0A9W6T6R2"/>
<evidence type="ECO:0000313" key="1">
    <source>
        <dbReference type="EMBL" id="GME78249.1"/>
    </source>
</evidence>
<sequence length="101" mass="11352">MVGKLLFASNTVRPDLAYAVSVLSRYIKDPKEIHMKAAKQVLRYVSGTLDFGLTYRRTGSFQLFGFCDADWANDKVDRTSNTGYVFKLSDAPISWCCGMII</sequence>
<dbReference type="PANTHER" id="PTHR11439:SF463">
    <property type="entry name" value="REVERSE TRANSCRIPTASE TY1_COPIA-TYPE DOMAIN-CONTAINING PROTEIN"/>
    <property type="match status" value="1"/>
</dbReference>
<name>A0A9W6T6R2_CANBO</name>